<evidence type="ECO:0000313" key="3">
    <source>
        <dbReference type="Proteomes" id="UP000594464"/>
    </source>
</evidence>
<reference evidence="3" key="1">
    <citation type="submission" date="2020-02" db="EMBL/GenBank/DDBJ databases">
        <title>Genomic and physiological characterization of two novel Nitrospinaceae genera.</title>
        <authorList>
            <person name="Mueller A.J."/>
            <person name="Jung M.-Y."/>
            <person name="Strachan C.R."/>
            <person name="Herbold C.W."/>
            <person name="Kirkegaard R.H."/>
            <person name="Daims H."/>
        </authorList>
    </citation>
    <scope>NUCLEOTIDE SEQUENCE [LARGE SCALE GENOMIC DNA]</scope>
</reference>
<dbReference type="GO" id="GO:0005975">
    <property type="term" value="P:carbohydrate metabolic process"/>
    <property type="evidence" value="ECO:0007669"/>
    <property type="project" value="InterPro"/>
</dbReference>
<proteinExistence type="predicted"/>
<dbReference type="InterPro" id="IPR012341">
    <property type="entry name" value="6hp_glycosidase-like_sf"/>
</dbReference>
<dbReference type="SUPFAM" id="SSF48208">
    <property type="entry name" value="Six-hairpin glycosidases"/>
    <property type="match status" value="1"/>
</dbReference>
<gene>
    <name evidence="2" type="ORF">G3M78_02600</name>
</gene>
<dbReference type="EMBL" id="CP048620">
    <property type="protein sequence ID" value="QPJ64345.1"/>
    <property type="molecule type" value="Genomic_DNA"/>
</dbReference>
<name>A0A7T0C0M2_9BACT</name>
<dbReference type="InterPro" id="IPR008928">
    <property type="entry name" value="6-hairpin_glycosidase_sf"/>
</dbReference>
<evidence type="ECO:0000313" key="2">
    <source>
        <dbReference type="EMBL" id="QPJ64345.1"/>
    </source>
</evidence>
<dbReference type="KEGG" id="nva:G3M78_02600"/>
<dbReference type="Gene3D" id="1.50.10.10">
    <property type="match status" value="1"/>
</dbReference>
<accession>A0A7T0C0M2</accession>
<keyword evidence="1" id="KW-0732">Signal</keyword>
<dbReference type="AlphaFoldDB" id="A0A7T0C0M2"/>
<protein>
    <submittedName>
        <fullName evidence="2">Uncharacterized protein</fullName>
    </submittedName>
</protein>
<evidence type="ECO:0000256" key="1">
    <source>
        <dbReference type="SAM" id="SignalP"/>
    </source>
</evidence>
<sequence>MKNSRESNFNRRSIYFLKILLPLILLSCASQPSISSTPAPLTTDSRVDFLNSQINKGWMISFKLPSCDPLAVSNLKTRSFTYDVALSAIVFKMLGQDEKADRLLSTIETFITAENGIEFSYDANDGPLGMRYVRTGAVSWLGYALVYADRLKHAQILAEFLLTRRVVSQGDSRNGLFRGGFGEIKKETFNDKEIEWISTEHNIDAYFFFRDLGLKLSNTHPQNASRYSAVARDLKDRIVDTLWNPEGRYFYRGLNMQGLDRETPLDVQTWGALFLTATGHGEKARSALQFARKHFLLKNVSVKKELDDEQKFNCQYECKNTSFIGFKPYLASPEYKRPPDLIWTEGSYGYSLAAKRLGIAEPELESSLNQLESCNLYGGVLQTTETRSPIPYEFHAWESTASTSWSLIDSLESSLPEHRKLWTSDKASKLLSSN</sequence>
<feature type="chain" id="PRO_5032846935" evidence="1">
    <location>
        <begin position="36"/>
        <end position="434"/>
    </location>
</feature>
<dbReference type="Proteomes" id="UP000594464">
    <property type="component" value="Chromosome"/>
</dbReference>
<organism evidence="2 3">
    <name type="scientific">Candidatus Nitrohelix vancouverensis</name>
    <dbReference type="NCBI Taxonomy" id="2705534"/>
    <lineage>
        <taxon>Bacteria</taxon>
        <taxon>Pseudomonadati</taxon>
        <taxon>Nitrospinota/Tectimicrobiota group</taxon>
        <taxon>Nitrospinota</taxon>
        <taxon>Nitrospinia</taxon>
        <taxon>Nitrospinales</taxon>
        <taxon>Nitrospinaceae</taxon>
        <taxon>Candidatus Nitrohelix</taxon>
    </lineage>
</organism>
<feature type="signal peptide" evidence="1">
    <location>
        <begin position="1"/>
        <end position="35"/>
    </location>
</feature>